<feature type="domain" description="Carbohydrate kinase PfkB" evidence="7">
    <location>
        <begin position="17"/>
        <end position="293"/>
    </location>
</feature>
<dbReference type="CDD" id="cd01164">
    <property type="entry name" value="FruK_PfkB_like"/>
    <property type="match status" value="1"/>
</dbReference>
<keyword evidence="4" id="KW-0418">Kinase</keyword>
<sequence>MKNVVTLTLNPAIDKSTSVPRLVPEQKLRCDAPKVEPGGGGINVSRGLQRLGLSSRAVFTAGGPPGEVLQQLMTREGIAQCPVLTDSWTRENFTVVDASCNQQYRFGMPGSVLTETEQAQALATLAALSPAPDVLVASGSLPQGVAPEFMGKIARWARSVGAKLIVDTSDEALKCAVDEGVYLLKPNLGELSRLAGVEALDTESAAEAARSIIEAGKCEIVVVSLGPNGAYLVTREQEEHIPAPSVKKRSTVGAGDSMVAGMVFALCEGRPVREAVRMGVACGSAATMNSGTELFHKADAEKLFQWLLKRMPQTALAHL</sequence>
<accession>A0ABS0IHA2</accession>
<dbReference type="RefSeq" id="WP_196282121.1">
    <property type="nucleotide sequence ID" value="NZ_JADQDQ010000004.1"/>
</dbReference>
<dbReference type="Proteomes" id="UP000597617">
    <property type="component" value="Unassembled WGS sequence"/>
</dbReference>
<dbReference type="InterPro" id="IPR029056">
    <property type="entry name" value="Ribokinase-like"/>
</dbReference>
<keyword evidence="3" id="KW-0547">Nucleotide-binding</keyword>
<name>A0ABS0IHA2_9BACT</name>
<dbReference type="PROSITE" id="PS00583">
    <property type="entry name" value="PFKB_KINASES_1"/>
    <property type="match status" value="1"/>
</dbReference>
<evidence type="ECO:0000313" key="9">
    <source>
        <dbReference type="Proteomes" id="UP000597617"/>
    </source>
</evidence>
<evidence type="ECO:0000256" key="4">
    <source>
        <dbReference type="ARBA" id="ARBA00022777"/>
    </source>
</evidence>
<gene>
    <name evidence="8" type="ORF">I2I05_10055</name>
</gene>
<dbReference type="NCBIfam" id="TIGR03168">
    <property type="entry name" value="1-PFK"/>
    <property type="match status" value="1"/>
</dbReference>
<dbReference type="EMBL" id="JADQDQ010000004">
    <property type="protein sequence ID" value="MBF9237736.1"/>
    <property type="molecule type" value="Genomic_DNA"/>
</dbReference>
<dbReference type="InterPro" id="IPR011611">
    <property type="entry name" value="PfkB_dom"/>
</dbReference>
<dbReference type="InterPro" id="IPR017583">
    <property type="entry name" value="Tagatose/fructose_Pkinase"/>
</dbReference>
<dbReference type="PANTHER" id="PTHR46566:SF2">
    <property type="entry name" value="ATP-DEPENDENT 6-PHOSPHOFRUCTOKINASE ISOZYME 2"/>
    <property type="match status" value="1"/>
</dbReference>
<dbReference type="SUPFAM" id="SSF53613">
    <property type="entry name" value="Ribokinase-like"/>
    <property type="match status" value="1"/>
</dbReference>
<evidence type="ECO:0000256" key="2">
    <source>
        <dbReference type="ARBA" id="ARBA00022679"/>
    </source>
</evidence>
<keyword evidence="2 6" id="KW-0808">Transferase</keyword>
<evidence type="ECO:0000256" key="5">
    <source>
        <dbReference type="ARBA" id="ARBA00022840"/>
    </source>
</evidence>
<evidence type="ECO:0000256" key="1">
    <source>
        <dbReference type="ARBA" id="ARBA00010688"/>
    </source>
</evidence>
<dbReference type="PANTHER" id="PTHR46566">
    <property type="entry name" value="1-PHOSPHOFRUCTOKINASE-RELATED"/>
    <property type="match status" value="1"/>
</dbReference>
<evidence type="ECO:0000256" key="3">
    <source>
        <dbReference type="ARBA" id="ARBA00022741"/>
    </source>
</evidence>
<organism evidence="8 9">
    <name type="scientific">Hymenobacter jeongseonensis</name>
    <dbReference type="NCBI Taxonomy" id="2791027"/>
    <lineage>
        <taxon>Bacteria</taxon>
        <taxon>Pseudomonadati</taxon>
        <taxon>Bacteroidota</taxon>
        <taxon>Cytophagia</taxon>
        <taxon>Cytophagales</taxon>
        <taxon>Hymenobacteraceae</taxon>
        <taxon>Hymenobacter</taxon>
    </lineage>
</organism>
<dbReference type="InterPro" id="IPR002173">
    <property type="entry name" value="Carboh/pur_kinase_PfkB_CS"/>
</dbReference>
<evidence type="ECO:0000259" key="7">
    <source>
        <dbReference type="Pfam" id="PF00294"/>
    </source>
</evidence>
<dbReference type="Gene3D" id="3.40.1190.20">
    <property type="match status" value="1"/>
</dbReference>
<dbReference type="Pfam" id="PF00294">
    <property type="entry name" value="PfkB"/>
    <property type="match status" value="1"/>
</dbReference>
<evidence type="ECO:0000256" key="6">
    <source>
        <dbReference type="PIRNR" id="PIRNR000535"/>
    </source>
</evidence>
<dbReference type="PROSITE" id="PS00584">
    <property type="entry name" value="PFKB_KINASES_2"/>
    <property type="match status" value="1"/>
</dbReference>
<dbReference type="PIRSF" id="PIRSF000535">
    <property type="entry name" value="1PFK/6PFK/LacC"/>
    <property type="match status" value="1"/>
</dbReference>
<proteinExistence type="inferred from homology"/>
<keyword evidence="5" id="KW-0067">ATP-binding</keyword>
<evidence type="ECO:0000313" key="8">
    <source>
        <dbReference type="EMBL" id="MBF9237736.1"/>
    </source>
</evidence>
<reference evidence="8 9" key="1">
    <citation type="submission" date="2020-11" db="EMBL/GenBank/DDBJ databases">
        <authorList>
            <person name="Kim M.K."/>
        </authorList>
    </citation>
    <scope>NUCLEOTIDE SEQUENCE [LARGE SCALE GENOMIC DNA]</scope>
    <source>
        <strain evidence="8 9">BT683</strain>
    </source>
</reference>
<comment type="caution">
    <text evidence="8">The sequence shown here is derived from an EMBL/GenBank/DDBJ whole genome shotgun (WGS) entry which is preliminary data.</text>
</comment>
<keyword evidence="9" id="KW-1185">Reference proteome</keyword>
<protein>
    <submittedName>
        <fullName evidence="8">1-phosphofructokinase family hexose kinase</fullName>
    </submittedName>
</protein>
<comment type="similarity">
    <text evidence="1">Belongs to the carbohydrate kinase PfkB family.</text>
</comment>